<evidence type="ECO:0000313" key="1">
    <source>
        <dbReference type="EMBL" id="KDR41143.1"/>
    </source>
</evidence>
<dbReference type="NCBIfam" id="NF047331">
    <property type="entry name" value="phage_HTJ"/>
    <property type="match status" value="1"/>
</dbReference>
<dbReference type="STRING" id="60547.GCA_000751215_04816"/>
<sequence>MAYTQADLDRIQSAIAKGELEVQYHDRRVRYRSIAELREAQTEIVRGLDSERPRSRISRLRSAGKGVR</sequence>
<reference evidence="1 2" key="1">
    <citation type="submission" date="2014-03" db="EMBL/GenBank/DDBJ databases">
        <title>Draft Genome Sequences of Four Burkholderia Strains.</title>
        <authorList>
            <person name="Liu X.Y."/>
            <person name="Li C.X."/>
            <person name="Xu J.H."/>
        </authorList>
    </citation>
    <scope>NUCLEOTIDE SEQUENCE [LARGE SCALE GENOMIC DNA]</scope>
    <source>
        <strain evidence="1 2">DSM 50014</strain>
    </source>
</reference>
<proteinExistence type="predicted"/>
<dbReference type="RefSeq" id="WP_035936356.1">
    <property type="nucleotide sequence ID" value="NZ_CADFFX010000009.1"/>
</dbReference>
<protein>
    <submittedName>
        <fullName evidence="1">Uncharacterized protein</fullName>
    </submittedName>
</protein>
<organism evidence="1 2">
    <name type="scientific">Caballeronia glathei</name>
    <dbReference type="NCBI Taxonomy" id="60547"/>
    <lineage>
        <taxon>Bacteria</taxon>
        <taxon>Pseudomonadati</taxon>
        <taxon>Pseudomonadota</taxon>
        <taxon>Betaproteobacteria</taxon>
        <taxon>Burkholderiales</taxon>
        <taxon>Burkholderiaceae</taxon>
        <taxon>Caballeronia</taxon>
    </lineage>
</organism>
<gene>
    <name evidence="1" type="ORF">BG61_20750</name>
</gene>
<accession>A0A069PKD6</accession>
<dbReference type="AlphaFoldDB" id="A0A069PKD6"/>
<dbReference type="EMBL" id="JFHC01000031">
    <property type="protein sequence ID" value="KDR41143.1"/>
    <property type="molecule type" value="Genomic_DNA"/>
</dbReference>
<comment type="caution">
    <text evidence="1">The sequence shown here is derived from an EMBL/GenBank/DDBJ whole genome shotgun (WGS) entry which is preliminary data.</text>
</comment>
<dbReference type="Proteomes" id="UP000027466">
    <property type="component" value="Unassembled WGS sequence"/>
</dbReference>
<evidence type="ECO:0000313" key="2">
    <source>
        <dbReference type="Proteomes" id="UP000027466"/>
    </source>
</evidence>
<keyword evidence="2" id="KW-1185">Reference proteome</keyword>
<name>A0A069PKD6_9BURK</name>